<keyword evidence="1" id="KW-0812">Transmembrane</keyword>
<protein>
    <submittedName>
        <fullName evidence="2">Uncharacterized protein</fullName>
    </submittedName>
</protein>
<evidence type="ECO:0000256" key="1">
    <source>
        <dbReference type="SAM" id="Phobius"/>
    </source>
</evidence>
<dbReference type="OrthoDB" id="3372801at2"/>
<evidence type="ECO:0000313" key="3">
    <source>
        <dbReference type="Proteomes" id="UP000185696"/>
    </source>
</evidence>
<dbReference type="RefSeq" id="WP_075138425.1">
    <property type="nucleotide sequence ID" value="NZ_MSIF01000043.1"/>
</dbReference>
<dbReference type="Proteomes" id="UP000185696">
    <property type="component" value="Unassembled WGS sequence"/>
</dbReference>
<feature type="transmembrane region" description="Helical" evidence="1">
    <location>
        <begin position="180"/>
        <end position="201"/>
    </location>
</feature>
<feature type="transmembrane region" description="Helical" evidence="1">
    <location>
        <begin position="12"/>
        <end position="33"/>
    </location>
</feature>
<dbReference type="EMBL" id="MSIF01000043">
    <property type="protein sequence ID" value="OLF04480.1"/>
    <property type="molecule type" value="Genomic_DNA"/>
</dbReference>
<gene>
    <name evidence="2" type="ORF">BLA60_40555</name>
</gene>
<evidence type="ECO:0000313" key="2">
    <source>
        <dbReference type="EMBL" id="OLF04480.1"/>
    </source>
</evidence>
<sequence length="299" mass="31943">MNPALTRAVTRFVRSPFALAVLGCVVLAGWALWSGGLLDGRIAKEVRVSSVYVASGVDIDEPAAERVIGNRKLVVAFLGEGTDPSDACDDVRRAADGTVVMFLSPGDGEYDHYGCALLGDDDEDFGKKYVAEATVADGVDQFADDPLSAVKVMAVNYDRLVQAGIAPDGGREITPSLPRYLIAIAAVTAVLAGAAAAYLGARRAGRLAADRRDRRDTTDDARAALNARAAVLAQQIIDLDGRYATSKDKEFRQRYRSVASRYTKLVADIAEADERGEVVPALRGRVDELIGTARKLRKG</sequence>
<keyword evidence="1" id="KW-1133">Transmembrane helix</keyword>
<comment type="caution">
    <text evidence="2">The sequence shown here is derived from an EMBL/GenBank/DDBJ whole genome shotgun (WGS) entry which is preliminary data.</text>
</comment>
<name>A0A7Z0WCU6_9PSEU</name>
<accession>A0A7Z0WCU6</accession>
<reference evidence="2 3" key="1">
    <citation type="submission" date="2016-12" db="EMBL/GenBank/DDBJ databases">
        <title>The draft genome sequence of Actinophytocola xinjiangensis.</title>
        <authorList>
            <person name="Wang W."/>
            <person name="Yuan L."/>
        </authorList>
    </citation>
    <scope>NUCLEOTIDE SEQUENCE [LARGE SCALE GENOMIC DNA]</scope>
    <source>
        <strain evidence="2 3">CGMCC 4.4663</strain>
    </source>
</reference>
<keyword evidence="1" id="KW-0472">Membrane</keyword>
<organism evidence="2 3">
    <name type="scientific">Actinophytocola xinjiangensis</name>
    <dbReference type="NCBI Taxonomy" id="485602"/>
    <lineage>
        <taxon>Bacteria</taxon>
        <taxon>Bacillati</taxon>
        <taxon>Actinomycetota</taxon>
        <taxon>Actinomycetes</taxon>
        <taxon>Pseudonocardiales</taxon>
        <taxon>Pseudonocardiaceae</taxon>
    </lineage>
</organism>
<dbReference type="AlphaFoldDB" id="A0A7Z0WCU6"/>
<proteinExistence type="predicted"/>
<keyword evidence="3" id="KW-1185">Reference proteome</keyword>